<evidence type="ECO:0000256" key="1">
    <source>
        <dbReference type="ARBA" id="ARBA00004141"/>
    </source>
</evidence>
<feature type="transmembrane region" description="Helical" evidence="6">
    <location>
        <begin position="376"/>
        <end position="394"/>
    </location>
</feature>
<evidence type="ECO:0000313" key="10">
    <source>
        <dbReference type="Proteomes" id="UP000270296"/>
    </source>
</evidence>
<dbReference type="AlphaFoldDB" id="A0A183IEP1"/>
<evidence type="ECO:0000256" key="8">
    <source>
        <dbReference type="SAM" id="SignalP"/>
    </source>
</evidence>
<feature type="signal peptide" evidence="8">
    <location>
        <begin position="1"/>
        <end position="16"/>
    </location>
</feature>
<feature type="transmembrane region" description="Helical" evidence="6">
    <location>
        <begin position="561"/>
        <end position="579"/>
    </location>
</feature>
<feature type="transmembrane region" description="Helical" evidence="6">
    <location>
        <begin position="320"/>
        <end position="344"/>
    </location>
</feature>
<dbReference type="PANTHER" id="PTHR12385:SF12">
    <property type="entry name" value="CHOLINE TRANSPORTER-LIKE PROTEIN"/>
    <property type="match status" value="1"/>
</dbReference>
<keyword evidence="10" id="KW-1185">Reference proteome</keyword>
<evidence type="ECO:0000256" key="5">
    <source>
        <dbReference type="ARBA" id="ARBA00023136"/>
    </source>
</evidence>
<feature type="compositionally biased region" description="Basic and acidic residues" evidence="7">
    <location>
        <begin position="640"/>
        <end position="649"/>
    </location>
</feature>
<evidence type="ECO:0000256" key="2">
    <source>
        <dbReference type="ARBA" id="ARBA00007168"/>
    </source>
</evidence>
<sequence length="649" mass="72643">MILVAFISISAGNVWSLVYGTDYFGNLCGRNNAKVQDAVYTDIDLSSKPYLFALNAFHPAEAMWICVEKCPSTWLPTPNAIQSFAQSNGSKLCHYSVPIEAYNSWMSYSNSSFGPCPVLPVFKRNFIPSFKRAIRATFTFSSWPFSGQPLMRRCVPSEIPLSSNLVLAIYEEFFGVINGASLLSQIFGDVIPTLQNVVFLCCFSFVISFMLFVVIGLGTKAALYVVFAITLILSLAATAEFGLEHRQMKRSLDHETDMSNGSQILAVEALHEHGLLICFYGCIGITGILLLCALLFVLAPLNLLSEIFVFSRRLLRYLPFVVFQGIITGLALAFVVIYGVFILLEISSIDPFEEALLSPFHFNLYGLTVALKPAVLWWYHFFGVLWTVEFIFALQHMMYSYRLSQWYFCRILQIGEAVSPLQQYLMSFAVVAKYHLGSVVLGSLSLTCTKVPRIVLITVPRLLACWSFITFGKFRDFCSRLAVFSDNLFRFFNPNAYLVTAMNGKSFFQASLQSYEITLPHAAEYSVVSSLVSTMLVFGKIAAALLSTLLACLIFKHDNSLHCYVPSLILTALVTYWITRCFLSVYETLIDSIFICYLESKRIETAIADGVPPAFFKQLQNLMKQSLKEPSRGCNSSVEDEGKGRISSV</sequence>
<dbReference type="Proteomes" id="UP000270296">
    <property type="component" value="Unassembled WGS sequence"/>
</dbReference>
<evidence type="ECO:0000313" key="11">
    <source>
        <dbReference type="WBParaSite" id="SBAD_0000218801-mRNA-1"/>
    </source>
</evidence>
<comment type="similarity">
    <text evidence="2 6">Belongs to the CTL (choline transporter-like) family.</text>
</comment>
<gene>
    <name evidence="9" type="ORF">SBAD_LOCUS2085</name>
</gene>
<feature type="chain" id="PRO_5043139957" description="Choline transporter-like protein" evidence="8">
    <location>
        <begin position="17"/>
        <end position="649"/>
    </location>
</feature>
<keyword evidence="4 6" id="KW-1133">Transmembrane helix</keyword>
<accession>A0A183IEP1</accession>
<feature type="transmembrane region" description="Helical" evidence="6">
    <location>
        <begin position="222"/>
        <end position="243"/>
    </location>
</feature>
<keyword evidence="5 6" id="KW-0472">Membrane</keyword>
<reference evidence="11" key="1">
    <citation type="submission" date="2016-06" db="UniProtKB">
        <authorList>
            <consortium name="WormBaseParasite"/>
        </authorList>
    </citation>
    <scope>IDENTIFICATION</scope>
</reference>
<organism evidence="11">
    <name type="scientific">Soboliphyme baturini</name>
    <dbReference type="NCBI Taxonomy" id="241478"/>
    <lineage>
        <taxon>Eukaryota</taxon>
        <taxon>Metazoa</taxon>
        <taxon>Ecdysozoa</taxon>
        <taxon>Nematoda</taxon>
        <taxon>Enoplea</taxon>
        <taxon>Dorylaimia</taxon>
        <taxon>Dioctophymatida</taxon>
        <taxon>Dioctophymatoidea</taxon>
        <taxon>Soboliphymatidae</taxon>
        <taxon>Soboliphyme</taxon>
    </lineage>
</organism>
<protein>
    <recommendedName>
        <fullName evidence="6">Choline transporter-like protein</fullName>
    </recommendedName>
</protein>
<evidence type="ECO:0000256" key="4">
    <source>
        <dbReference type="ARBA" id="ARBA00022989"/>
    </source>
</evidence>
<evidence type="ECO:0000313" key="9">
    <source>
        <dbReference type="EMBL" id="VDO96462.1"/>
    </source>
</evidence>
<evidence type="ECO:0000256" key="3">
    <source>
        <dbReference type="ARBA" id="ARBA00022692"/>
    </source>
</evidence>
<dbReference type="OrthoDB" id="420519at2759"/>
<feature type="transmembrane region" description="Helical" evidence="6">
    <location>
        <begin position="535"/>
        <end position="554"/>
    </location>
</feature>
<dbReference type="GO" id="GO:0022857">
    <property type="term" value="F:transmembrane transporter activity"/>
    <property type="evidence" value="ECO:0007669"/>
    <property type="project" value="UniProtKB-UniRule"/>
</dbReference>
<keyword evidence="3 6" id="KW-0812">Transmembrane</keyword>
<dbReference type="EMBL" id="UZAM01007079">
    <property type="protein sequence ID" value="VDO96462.1"/>
    <property type="molecule type" value="Genomic_DNA"/>
</dbReference>
<keyword evidence="8" id="KW-0732">Signal</keyword>
<feature type="transmembrane region" description="Helical" evidence="6">
    <location>
        <begin position="274"/>
        <end position="299"/>
    </location>
</feature>
<dbReference type="WBParaSite" id="SBAD_0000218801-mRNA-1">
    <property type="protein sequence ID" value="SBAD_0000218801-mRNA-1"/>
    <property type="gene ID" value="SBAD_0000218801"/>
</dbReference>
<dbReference type="Pfam" id="PF04515">
    <property type="entry name" value="Choline_transpo"/>
    <property type="match status" value="1"/>
</dbReference>
<evidence type="ECO:0000256" key="6">
    <source>
        <dbReference type="RuleBase" id="RU368066"/>
    </source>
</evidence>
<feature type="region of interest" description="Disordered" evidence="7">
    <location>
        <begin position="628"/>
        <end position="649"/>
    </location>
</feature>
<reference evidence="9 10" key="2">
    <citation type="submission" date="2018-11" db="EMBL/GenBank/DDBJ databases">
        <authorList>
            <consortium name="Pathogen Informatics"/>
        </authorList>
    </citation>
    <scope>NUCLEOTIDE SEQUENCE [LARGE SCALE GENOMIC DNA]</scope>
</reference>
<name>A0A183IEP1_9BILA</name>
<comment type="function">
    <text evidence="6">Choline transporter.</text>
</comment>
<comment type="subcellular location">
    <subcellularLocation>
        <location evidence="6">Cell membrane</location>
        <topology evidence="6">Multi-pass membrane protein</topology>
    </subcellularLocation>
    <subcellularLocation>
        <location evidence="1">Membrane</location>
        <topology evidence="1">Multi-pass membrane protein</topology>
    </subcellularLocation>
</comment>
<dbReference type="InterPro" id="IPR007603">
    <property type="entry name" value="Choline_transptr-like"/>
</dbReference>
<proteinExistence type="inferred from homology"/>
<evidence type="ECO:0000256" key="7">
    <source>
        <dbReference type="SAM" id="MobiDB-lite"/>
    </source>
</evidence>
<dbReference type="PANTHER" id="PTHR12385">
    <property type="entry name" value="CHOLINE TRANSPORTER-LIKE (SLC FAMILY 44)"/>
    <property type="match status" value="1"/>
</dbReference>
<dbReference type="GO" id="GO:0005886">
    <property type="term" value="C:plasma membrane"/>
    <property type="evidence" value="ECO:0007669"/>
    <property type="project" value="UniProtKB-SubCell"/>
</dbReference>
<feature type="transmembrane region" description="Helical" evidence="6">
    <location>
        <begin position="197"/>
        <end position="215"/>
    </location>
</feature>